<keyword evidence="2" id="KW-1185">Reference proteome</keyword>
<gene>
    <name evidence="1" type="ORF">SCLTRI_LOCUS9728</name>
</gene>
<dbReference type="Proteomes" id="UP000624404">
    <property type="component" value="Unassembled WGS sequence"/>
</dbReference>
<dbReference type="EMBL" id="CAJHIA010000036">
    <property type="protein sequence ID" value="CAD6452375.1"/>
    <property type="molecule type" value="Genomic_DNA"/>
</dbReference>
<name>A0A8H2ZUW7_9HELO</name>
<reference evidence="1" key="1">
    <citation type="submission" date="2020-10" db="EMBL/GenBank/DDBJ databases">
        <authorList>
            <person name="Kusch S."/>
        </authorList>
    </citation>
    <scope>NUCLEOTIDE SEQUENCE</scope>
    <source>
        <strain evidence="1">SwB9</strain>
    </source>
</reference>
<evidence type="ECO:0000313" key="2">
    <source>
        <dbReference type="Proteomes" id="UP000624404"/>
    </source>
</evidence>
<dbReference type="SUPFAM" id="SSF56112">
    <property type="entry name" value="Protein kinase-like (PK-like)"/>
    <property type="match status" value="1"/>
</dbReference>
<comment type="caution">
    <text evidence="1">The sequence shown here is derived from an EMBL/GenBank/DDBJ whole genome shotgun (WGS) entry which is preliminary data.</text>
</comment>
<dbReference type="AlphaFoldDB" id="A0A8H2ZUW7"/>
<evidence type="ECO:0000313" key="1">
    <source>
        <dbReference type="EMBL" id="CAD6452375.1"/>
    </source>
</evidence>
<sequence>MMIIMKTSDLPPPPRPPPPPVYVGQKTFGKMSEDANEQHKVLQVQFLAAKYKSQLCETNDDQQTNFDISDSKTVTMKVTAQQINSHGNNCIFICRYLSIEDQDQDQDPDNDNDLKLPKVFIAKEFGENKDELVTYEHLVSLQGVYIPKCFGEIQWKDKEEAIHQGFALEFLEGFRSLENINAKNDVMYWKYKKALEVIGSKEVFHGDIAFRNLMWHPEIEDIRVIDFEYAKILSEELKRDGSSIQKQNFIDLESIFDVKDSDIIREYLPTIYSKPIWMLDPPVVPSREILEQFS</sequence>
<organism evidence="1 2">
    <name type="scientific">Sclerotinia trifoliorum</name>
    <dbReference type="NCBI Taxonomy" id="28548"/>
    <lineage>
        <taxon>Eukaryota</taxon>
        <taxon>Fungi</taxon>
        <taxon>Dikarya</taxon>
        <taxon>Ascomycota</taxon>
        <taxon>Pezizomycotina</taxon>
        <taxon>Leotiomycetes</taxon>
        <taxon>Helotiales</taxon>
        <taxon>Sclerotiniaceae</taxon>
        <taxon>Sclerotinia</taxon>
    </lineage>
</organism>
<proteinExistence type="predicted"/>
<accession>A0A8H2ZUW7</accession>
<protein>
    <submittedName>
        <fullName evidence="1">43ea9bc9-3176-47e8-a560-1c1f721e1dcc</fullName>
    </submittedName>
</protein>
<dbReference type="InterPro" id="IPR011009">
    <property type="entry name" value="Kinase-like_dom_sf"/>
</dbReference>
<dbReference type="OrthoDB" id="3487140at2759"/>